<evidence type="ECO:0000313" key="14">
    <source>
        <dbReference type="EMBL" id="WPU93177.1"/>
    </source>
</evidence>
<feature type="transmembrane region" description="Helical" evidence="13">
    <location>
        <begin position="163"/>
        <end position="195"/>
    </location>
</feature>
<accession>A0ABZ0TJQ1</accession>
<keyword evidence="3" id="KW-0813">Transport</keyword>
<keyword evidence="8 13" id="KW-1133">Transmembrane helix</keyword>
<evidence type="ECO:0000256" key="4">
    <source>
        <dbReference type="ARBA" id="ARBA00022538"/>
    </source>
</evidence>
<evidence type="ECO:0000256" key="6">
    <source>
        <dbReference type="ARBA" id="ARBA00022826"/>
    </source>
</evidence>
<evidence type="ECO:0000256" key="1">
    <source>
        <dbReference type="ARBA" id="ARBA00004141"/>
    </source>
</evidence>
<keyword evidence="5 13" id="KW-0812">Transmembrane</keyword>
<protein>
    <submittedName>
        <fullName evidence="14">TMEM175 family protein</fullName>
    </submittedName>
</protein>
<evidence type="ECO:0000256" key="8">
    <source>
        <dbReference type="ARBA" id="ARBA00022989"/>
    </source>
</evidence>
<feature type="transmembrane region" description="Helical" evidence="13">
    <location>
        <begin position="58"/>
        <end position="78"/>
    </location>
</feature>
<reference evidence="14 15" key="1">
    <citation type="submission" date="2023-11" db="EMBL/GenBank/DDBJ databases">
        <title>Analysis of the Genomes of Mucilaginibacter gossypii cycad 4 and M. sabulilitoris SNA2: microbes with the potential for plant growth promotion.</title>
        <authorList>
            <person name="Hirsch A.M."/>
            <person name="Humm E."/>
            <person name="Rubbi M."/>
            <person name="Del Vecchio G."/>
            <person name="Ha S.M."/>
            <person name="Pellegrini M."/>
            <person name="Gunsalus R.P."/>
        </authorList>
    </citation>
    <scope>NUCLEOTIDE SEQUENCE [LARGE SCALE GENOMIC DNA]</scope>
    <source>
        <strain evidence="14 15">SNA2</strain>
    </source>
</reference>
<dbReference type="RefSeq" id="WP_321562329.1">
    <property type="nucleotide sequence ID" value="NZ_CP139558.1"/>
</dbReference>
<comment type="catalytic activity">
    <reaction evidence="12">
        <text>K(+)(in) = K(+)(out)</text>
        <dbReference type="Rhea" id="RHEA:29463"/>
        <dbReference type="ChEBI" id="CHEBI:29103"/>
    </reaction>
</comment>
<evidence type="ECO:0000256" key="11">
    <source>
        <dbReference type="ARBA" id="ARBA00023303"/>
    </source>
</evidence>
<evidence type="ECO:0000256" key="2">
    <source>
        <dbReference type="ARBA" id="ARBA00006920"/>
    </source>
</evidence>
<evidence type="ECO:0000313" key="15">
    <source>
        <dbReference type="Proteomes" id="UP001324380"/>
    </source>
</evidence>
<feature type="transmembrane region" description="Helical" evidence="13">
    <location>
        <begin position="21"/>
        <end position="38"/>
    </location>
</feature>
<evidence type="ECO:0000256" key="10">
    <source>
        <dbReference type="ARBA" id="ARBA00023136"/>
    </source>
</evidence>
<keyword evidence="9" id="KW-0406">Ion transport</keyword>
<evidence type="ECO:0000256" key="13">
    <source>
        <dbReference type="SAM" id="Phobius"/>
    </source>
</evidence>
<comment type="subcellular location">
    <subcellularLocation>
        <location evidence="1">Membrane</location>
        <topology evidence="1">Multi-pass membrane protein</topology>
    </subcellularLocation>
</comment>
<evidence type="ECO:0000256" key="9">
    <source>
        <dbReference type="ARBA" id="ARBA00023065"/>
    </source>
</evidence>
<keyword evidence="15" id="KW-1185">Reference proteome</keyword>
<evidence type="ECO:0000256" key="7">
    <source>
        <dbReference type="ARBA" id="ARBA00022958"/>
    </source>
</evidence>
<dbReference type="EMBL" id="CP139558">
    <property type="protein sequence ID" value="WPU93177.1"/>
    <property type="molecule type" value="Genomic_DNA"/>
</dbReference>
<evidence type="ECO:0000256" key="5">
    <source>
        <dbReference type="ARBA" id="ARBA00022692"/>
    </source>
</evidence>
<keyword evidence="10 13" id="KW-0472">Membrane</keyword>
<dbReference type="InterPro" id="IPR010617">
    <property type="entry name" value="TMEM175-like"/>
</dbReference>
<gene>
    <name evidence="14" type="ORF">SNE25_28055</name>
</gene>
<keyword evidence="7" id="KW-0630">Potassium</keyword>
<feature type="transmembrane region" description="Helical" evidence="13">
    <location>
        <begin position="122"/>
        <end position="142"/>
    </location>
</feature>
<dbReference type="Proteomes" id="UP001324380">
    <property type="component" value="Chromosome"/>
</dbReference>
<evidence type="ECO:0000256" key="3">
    <source>
        <dbReference type="ARBA" id="ARBA00022448"/>
    </source>
</evidence>
<sequence length="217" mass="24952">MLRENKKMKPMMMNGASPDRVYAFSDGVFAIIITIMVLELKKPEGVTFHALFRLWPTWISYGASYLFIAIVWVNHHYLLKYASEATPRLIWANFGHLFSVSLIPFLTDWMAESELAPVPVAMYAFVFFLVNATYLVLVWETLCNEENPAVPDRVMRLFNVRSFLTLSAFLAAMILAFWFPLLGFAVVCCCLLLYLRPEIKVSGTKSSEPRIMKNREM</sequence>
<comment type="similarity">
    <text evidence="2">Belongs to the TMEM175 family.</text>
</comment>
<dbReference type="Pfam" id="PF06736">
    <property type="entry name" value="TMEM175"/>
    <property type="match status" value="1"/>
</dbReference>
<organism evidence="14 15">
    <name type="scientific">Mucilaginibacter sabulilitoris</name>
    <dbReference type="NCBI Taxonomy" id="1173583"/>
    <lineage>
        <taxon>Bacteria</taxon>
        <taxon>Pseudomonadati</taxon>
        <taxon>Bacteroidota</taxon>
        <taxon>Sphingobacteriia</taxon>
        <taxon>Sphingobacteriales</taxon>
        <taxon>Sphingobacteriaceae</taxon>
        <taxon>Mucilaginibacter</taxon>
    </lineage>
</organism>
<proteinExistence type="inferred from homology"/>
<evidence type="ECO:0000256" key="12">
    <source>
        <dbReference type="ARBA" id="ARBA00034430"/>
    </source>
</evidence>
<keyword evidence="6" id="KW-0631">Potassium channel</keyword>
<keyword evidence="11" id="KW-0407">Ion channel</keyword>
<name>A0ABZ0TJQ1_9SPHI</name>
<feature type="transmembrane region" description="Helical" evidence="13">
    <location>
        <begin position="90"/>
        <end position="110"/>
    </location>
</feature>
<keyword evidence="4" id="KW-0633">Potassium transport</keyword>